<evidence type="ECO:0000313" key="2">
    <source>
        <dbReference type="EMBL" id="KAL0130389.1"/>
    </source>
</evidence>
<protein>
    <submittedName>
        <fullName evidence="2">Uncharacterized protein</fullName>
    </submittedName>
</protein>
<feature type="region of interest" description="Disordered" evidence="1">
    <location>
        <begin position="84"/>
        <end position="104"/>
    </location>
</feature>
<proteinExistence type="predicted"/>
<dbReference type="Proteomes" id="UP001430953">
    <property type="component" value="Unassembled WGS sequence"/>
</dbReference>
<reference evidence="2 3" key="1">
    <citation type="submission" date="2023-03" db="EMBL/GenBank/DDBJ databases">
        <title>High recombination rates correlate with genetic variation in Cardiocondyla obscurior ants.</title>
        <authorList>
            <person name="Errbii M."/>
        </authorList>
    </citation>
    <scope>NUCLEOTIDE SEQUENCE [LARGE SCALE GENOMIC DNA]</scope>
    <source>
        <strain evidence="2">Alpha-2009</strain>
        <tissue evidence="2">Whole body</tissue>
    </source>
</reference>
<feature type="compositionally biased region" description="Acidic residues" evidence="1">
    <location>
        <begin position="89"/>
        <end position="104"/>
    </location>
</feature>
<dbReference type="EMBL" id="JADYXP020000002">
    <property type="protein sequence ID" value="KAL0130389.1"/>
    <property type="molecule type" value="Genomic_DNA"/>
</dbReference>
<name>A0AAW2GT36_9HYME</name>
<keyword evidence="3" id="KW-1185">Reference proteome</keyword>
<sequence>MNVEPLSSFSSPFFLWSQREKSELCAMNGDWWLRDPVEDSECTTVENSNDDNAGSLAKKLKSYMRRFRIFSYKHFLLICNEKEKKKQEEEEEKKEEEVEAVYKR</sequence>
<accession>A0AAW2GT36</accession>
<organism evidence="2 3">
    <name type="scientific">Cardiocondyla obscurior</name>
    <dbReference type="NCBI Taxonomy" id="286306"/>
    <lineage>
        <taxon>Eukaryota</taxon>
        <taxon>Metazoa</taxon>
        <taxon>Ecdysozoa</taxon>
        <taxon>Arthropoda</taxon>
        <taxon>Hexapoda</taxon>
        <taxon>Insecta</taxon>
        <taxon>Pterygota</taxon>
        <taxon>Neoptera</taxon>
        <taxon>Endopterygota</taxon>
        <taxon>Hymenoptera</taxon>
        <taxon>Apocrita</taxon>
        <taxon>Aculeata</taxon>
        <taxon>Formicoidea</taxon>
        <taxon>Formicidae</taxon>
        <taxon>Myrmicinae</taxon>
        <taxon>Cardiocondyla</taxon>
    </lineage>
</organism>
<evidence type="ECO:0000256" key="1">
    <source>
        <dbReference type="SAM" id="MobiDB-lite"/>
    </source>
</evidence>
<comment type="caution">
    <text evidence="2">The sequence shown here is derived from an EMBL/GenBank/DDBJ whole genome shotgun (WGS) entry which is preliminary data.</text>
</comment>
<evidence type="ECO:0000313" key="3">
    <source>
        <dbReference type="Proteomes" id="UP001430953"/>
    </source>
</evidence>
<gene>
    <name evidence="2" type="ORF">PUN28_002211</name>
</gene>
<dbReference type="AlphaFoldDB" id="A0AAW2GT36"/>